<protein>
    <submittedName>
        <fullName evidence="2">Uncharacterized protein</fullName>
    </submittedName>
</protein>
<accession>A0A9D2B6X1</accession>
<evidence type="ECO:0000313" key="3">
    <source>
        <dbReference type="Proteomes" id="UP000886800"/>
    </source>
</evidence>
<feature type="chain" id="PRO_5038822919" evidence="1">
    <location>
        <begin position="24"/>
        <end position="324"/>
    </location>
</feature>
<reference evidence="2" key="2">
    <citation type="submission" date="2021-04" db="EMBL/GenBank/DDBJ databases">
        <authorList>
            <person name="Gilroy R."/>
        </authorList>
    </citation>
    <scope>NUCLEOTIDE SEQUENCE</scope>
    <source>
        <strain evidence="2">CHK188-5543</strain>
    </source>
</reference>
<dbReference type="EMBL" id="DXES01000068">
    <property type="protein sequence ID" value="HIX65261.1"/>
    <property type="molecule type" value="Genomic_DNA"/>
</dbReference>
<proteinExistence type="predicted"/>
<sequence>MKRWFAAILAALAVSCGSVAALAQEPLEIENFYNYETQEAEEPPILEELELVVKADEDGVRLEEDLLEPGERYRFPVALRTADGTEIPITDSLLEDYRFTYTRLEGQGIQQFEVEDYRGDYYLHVELADSRSSQLEDGSYRVKLLRRSDRHPVANQRLRFTYGYQELENSYLKSLEKGETVEISNAAPVLTQDQLERIAELNDYRRVTLAGEDWSYTVLLSDEEDKNFRFTNAGAKEILQKYPDQDFKFFTFPGTPSFATTGTVVLDVSDVEEAFGQLYTYRYADGRLYYIKAVPGEEEGTLTFRTRRLDTFLVTNRSLPLGEL</sequence>
<keyword evidence="1" id="KW-0732">Signal</keyword>
<evidence type="ECO:0000256" key="1">
    <source>
        <dbReference type="SAM" id="SignalP"/>
    </source>
</evidence>
<reference evidence="2" key="1">
    <citation type="journal article" date="2021" name="PeerJ">
        <title>Extensive microbial diversity within the chicken gut microbiome revealed by metagenomics and culture.</title>
        <authorList>
            <person name="Gilroy R."/>
            <person name="Ravi A."/>
            <person name="Getino M."/>
            <person name="Pursley I."/>
            <person name="Horton D.L."/>
            <person name="Alikhan N.F."/>
            <person name="Baker D."/>
            <person name="Gharbi K."/>
            <person name="Hall N."/>
            <person name="Watson M."/>
            <person name="Adriaenssens E.M."/>
            <person name="Foster-Nyarko E."/>
            <person name="Jarju S."/>
            <person name="Secka A."/>
            <person name="Antonio M."/>
            <person name="Oren A."/>
            <person name="Chaudhuri R.R."/>
            <person name="La Ragione R."/>
            <person name="Hildebrand F."/>
            <person name="Pallen M.J."/>
        </authorList>
    </citation>
    <scope>NUCLEOTIDE SEQUENCE</scope>
    <source>
        <strain evidence="2">CHK188-5543</strain>
    </source>
</reference>
<feature type="signal peptide" evidence="1">
    <location>
        <begin position="1"/>
        <end position="23"/>
    </location>
</feature>
<comment type="caution">
    <text evidence="2">The sequence shown here is derived from an EMBL/GenBank/DDBJ whole genome shotgun (WGS) entry which is preliminary data.</text>
</comment>
<organism evidence="2 3">
    <name type="scientific">Candidatus Anaerotruncus excrementipullorum</name>
    <dbReference type="NCBI Taxonomy" id="2838465"/>
    <lineage>
        <taxon>Bacteria</taxon>
        <taxon>Bacillati</taxon>
        <taxon>Bacillota</taxon>
        <taxon>Clostridia</taxon>
        <taxon>Eubacteriales</taxon>
        <taxon>Oscillospiraceae</taxon>
        <taxon>Anaerotruncus</taxon>
    </lineage>
</organism>
<name>A0A9D2B6X1_9FIRM</name>
<gene>
    <name evidence="2" type="ORF">H9736_03335</name>
</gene>
<dbReference type="AlphaFoldDB" id="A0A9D2B6X1"/>
<evidence type="ECO:0000313" key="2">
    <source>
        <dbReference type="EMBL" id="HIX65261.1"/>
    </source>
</evidence>
<dbReference type="Proteomes" id="UP000886800">
    <property type="component" value="Unassembled WGS sequence"/>
</dbReference>
<dbReference type="PROSITE" id="PS51257">
    <property type="entry name" value="PROKAR_LIPOPROTEIN"/>
    <property type="match status" value="1"/>
</dbReference>